<dbReference type="VEuPathDB" id="ToxoDB:EMH_0051210"/>
<evidence type="ECO:0000313" key="2">
    <source>
        <dbReference type="EMBL" id="CDJ29611.1"/>
    </source>
</evidence>
<dbReference type="GeneID" id="25379800"/>
<dbReference type="Proteomes" id="UP000030744">
    <property type="component" value="Unassembled WGS sequence"/>
</dbReference>
<dbReference type="OrthoDB" id="348012at2759"/>
<accession>U6JXW9</accession>
<sequence>MAPLYKAAAAFCLVGLSWLQSGANADAQYKYQAVQVDEDAYLTVQLARNGKISAKTSLVEKDADTVSALEKKVNASQSSPQASCDALLTGNLKTVFYHSFTNTEKTDYRALVQAALKTGLEEFGKTYPPNASEWEKIWDKQNLHSLLHLLGANSTKVGCVIGNCVKTEAEEQQTTSVLFCELSPAAAEDEAVFG</sequence>
<reference evidence="2" key="2">
    <citation type="submission" date="2013-10" db="EMBL/GenBank/DDBJ databases">
        <authorList>
            <person name="Aslett M."/>
        </authorList>
    </citation>
    <scope>NUCLEOTIDE SEQUENCE [LARGE SCALE GENOMIC DNA]</scope>
    <source>
        <strain evidence="2">Houghton</strain>
    </source>
</reference>
<dbReference type="RefSeq" id="XP_013352180.1">
    <property type="nucleotide sequence ID" value="XM_013496726.1"/>
</dbReference>
<feature type="chain" id="PRO_5004671943" description="SAG family member" evidence="1">
    <location>
        <begin position="26"/>
        <end position="194"/>
    </location>
</feature>
<gene>
    <name evidence="2" type="ORF">EMH_0051210</name>
</gene>
<name>U6JXW9_9EIME</name>
<dbReference type="EMBL" id="HG682014">
    <property type="protein sequence ID" value="CDJ29611.1"/>
    <property type="molecule type" value="Genomic_DNA"/>
</dbReference>
<feature type="signal peptide" evidence="1">
    <location>
        <begin position="1"/>
        <end position="25"/>
    </location>
</feature>
<dbReference type="AlphaFoldDB" id="U6JXW9"/>
<reference evidence="2" key="1">
    <citation type="submission" date="2013-10" db="EMBL/GenBank/DDBJ databases">
        <title>Genomic analysis of the causative agents of coccidiosis in chickens.</title>
        <authorList>
            <person name="Reid A.J."/>
            <person name="Blake D."/>
            <person name="Billington K."/>
            <person name="Browne H."/>
            <person name="Dunn M."/>
            <person name="Hung S."/>
            <person name="Kawahara F."/>
            <person name="Miranda-Saavedra D."/>
            <person name="Mourier T."/>
            <person name="Nagra H."/>
            <person name="Otto T.D."/>
            <person name="Rawlings N."/>
            <person name="Sanchez A."/>
            <person name="Sanders M."/>
            <person name="Subramaniam C."/>
            <person name="Tay Y."/>
            <person name="Dear P."/>
            <person name="Doerig C."/>
            <person name="Gruber A."/>
            <person name="Parkinson J."/>
            <person name="Shirley M."/>
            <person name="Wan K.L."/>
            <person name="Berriman M."/>
            <person name="Tomley F."/>
            <person name="Pain A."/>
        </authorList>
    </citation>
    <scope>NUCLEOTIDE SEQUENCE [LARGE SCALE GENOMIC DNA]</scope>
    <source>
        <strain evidence="2">Houghton</strain>
    </source>
</reference>
<evidence type="ECO:0008006" key="4">
    <source>
        <dbReference type="Google" id="ProtNLM"/>
    </source>
</evidence>
<keyword evidence="3" id="KW-1185">Reference proteome</keyword>
<proteinExistence type="predicted"/>
<protein>
    <recommendedName>
        <fullName evidence="4">SAG family member</fullName>
    </recommendedName>
</protein>
<evidence type="ECO:0000313" key="3">
    <source>
        <dbReference type="Proteomes" id="UP000030744"/>
    </source>
</evidence>
<evidence type="ECO:0000256" key="1">
    <source>
        <dbReference type="SAM" id="SignalP"/>
    </source>
</evidence>
<keyword evidence="1" id="KW-0732">Signal</keyword>
<organism evidence="2 3">
    <name type="scientific">Eimeria mitis</name>
    <dbReference type="NCBI Taxonomy" id="44415"/>
    <lineage>
        <taxon>Eukaryota</taxon>
        <taxon>Sar</taxon>
        <taxon>Alveolata</taxon>
        <taxon>Apicomplexa</taxon>
        <taxon>Conoidasida</taxon>
        <taxon>Coccidia</taxon>
        <taxon>Eucoccidiorida</taxon>
        <taxon>Eimeriorina</taxon>
        <taxon>Eimeriidae</taxon>
        <taxon>Eimeria</taxon>
    </lineage>
</organism>